<sequence length="127" mass="14623">KFPNVASFKIPAEIKTLLETKVKNIKPEDWTLDTLKNSGYTLYRFLSELMTSSFTEKYLKTHKKSGKGGKTGTVKREPMEPKIIEEIVVYITQTWKDLKGTTPKLMRKAILKNLGKFLNNMGRKLNK</sequence>
<comment type="caution">
    <text evidence="1">The sequence shown here is derived from an EMBL/GenBank/DDBJ whole genome shotgun (WGS) entry which is preliminary data.</text>
</comment>
<dbReference type="EMBL" id="LRGB01017283">
    <property type="protein sequence ID" value="KZR98382.1"/>
    <property type="molecule type" value="Genomic_DNA"/>
</dbReference>
<proteinExistence type="predicted"/>
<evidence type="ECO:0008006" key="3">
    <source>
        <dbReference type="Google" id="ProtNLM"/>
    </source>
</evidence>
<gene>
    <name evidence="1" type="ORF">APZ42_006224</name>
</gene>
<evidence type="ECO:0000313" key="2">
    <source>
        <dbReference type="Proteomes" id="UP000076858"/>
    </source>
</evidence>
<organism evidence="1 2">
    <name type="scientific">Daphnia magna</name>
    <dbReference type="NCBI Taxonomy" id="35525"/>
    <lineage>
        <taxon>Eukaryota</taxon>
        <taxon>Metazoa</taxon>
        <taxon>Ecdysozoa</taxon>
        <taxon>Arthropoda</taxon>
        <taxon>Crustacea</taxon>
        <taxon>Branchiopoda</taxon>
        <taxon>Diplostraca</taxon>
        <taxon>Cladocera</taxon>
        <taxon>Anomopoda</taxon>
        <taxon>Daphniidae</taxon>
        <taxon>Daphnia</taxon>
    </lineage>
</organism>
<keyword evidence="2" id="KW-1185">Reference proteome</keyword>
<dbReference type="Gene3D" id="1.10.10.2590">
    <property type="entry name" value="BEN domain"/>
    <property type="match status" value="1"/>
</dbReference>
<evidence type="ECO:0000313" key="1">
    <source>
        <dbReference type="EMBL" id="KZR98382.1"/>
    </source>
</evidence>
<protein>
    <recommendedName>
        <fullName evidence="3">BEN domain-containing protein</fullName>
    </recommendedName>
</protein>
<dbReference type="AlphaFoldDB" id="A0A164G0V6"/>
<dbReference type="Proteomes" id="UP000076858">
    <property type="component" value="Unassembled WGS sequence"/>
</dbReference>
<feature type="non-terminal residue" evidence="1">
    <location>
        <position position="1"/>
    </location>
</feature>
<reference evidence="1 2" key="1">
    <citation type="submission" date="2016-03" db="EMBL/GenBank/DDBJ databases">
        <title>EvidentialGene: Evidence-directed Construction of Genes on Genomes.</title>
        <authorList>
            <person name="Gilbert D.G."/>
            <person name="Choi J.-H."/>
            <person name="Mockaitis K."/>
            <person name="Colbourne J."/>
            <person name="Pfrender M."/>
        </authorList>
    </citation>
    <scope>NUCLEOTIDE SEQUENCE [LARGE SCALE GENOMIC DNA]</scope>
    <source>
        <strain evidence="1 2">Xinb3</strain>
        <tissue evidence="1">Complete organism</tissue>
    </source>
</reference>
<accession>A0A164G0V6</accession>
<name>A0A164G0V6_9CRUS</name>